<accession>A0A8B3F5S0</accession>
<comment type="caution">
    <text evidence="1">The sequence shown here is derived from an EMBL/GenBank/DDBJ whole genome shotgun (WGS) entry which is preliminary data.</text>
</comment>
<reference evidence="1 2" key="1">
    <citation type="journal article" date="2018" name="BMC Genomics">
        <title>High genomic variability in the plant pathogenic bacterium Pectobacterium parmentieri deciphered from de novo assembled complete genomes.</title>
        <authorList>
            <person name="Zoledowska S."/>
            <person name="Motyka-Pomagruk A."/>
            <person name="Sledz W."/>
            <person name="Mengoni A."/>
            <person name="Lojkowska E."/>
        </authorList>
    </citation>
    <scope>NUCLEOTIDE SEQUENCE [LARGE SCALE GENOMIC DNA]</scope>
    <source>
        <strain evidence="1 2">IFB5626</strain>
    </source>
</reference>
<protein>
    <submittedName>
        <fullName evidence="1">Uncharacterized protein</fullName>
    </submittedName>
</protein>
<gene>
    <name evidence="1" type="ORF">C5E00_00685</name>
</gene>
<dbReference type="AlphaFoldDB" id="A0A8B3F5S0"/>
<evidence type="ECO:0000313" key="2">
    <source>
        <dbReference type="Proteomes" id="UP000269665"/>
    </source>
</evidence>
<name>A0A8B3F5S0_PECPM</name>
<dbReference type="Proteomes" id="UP000269665">
    <property type="component" value="Unassembled WGS sequence"/>
</dbReference>
<sequence length="69" mass="7469">MAIHIILQVACGLTALKYSARRGPRPKGPLLAAFKSAPADLSPPVAYLCKLLGTRAVVAFTQLELFRIY</sequence>
<evidence type="ECO:0000313" key="1">
    <source>
        <dbReference type="EMBL" id="RKO75411.1"/>
    </source>
</evidence>
<proteinExistence type="predicted"/>
<organism evidence="1 2">
    <name type="scientific">Pectobacterium parmentieri</name>
    <dbReference type="NCBI Taxonomy" id="1905730"/>
    <lineage>
        <taxon>Bacteria</taxon>
        <taxon>Pseudomonadati</taxon>
        <taxon>Pseudomonadota</taxon>
        <taxon>Gammaproteobacteria</taxon>
        <taxon>Enterobacterales</taxon>
        <taxon>Pectobacteriaceae</taxon>
        <taxon>Pectobacterium</taxon>
    </lineage>
</organism>
<dbReference type="EMBL" id="PSZG01000001">
    <property type="protein sequence ID" value="RKO75411.1"/>
    <property type="molecule type" value="Genomic_DNA"/>
</dbReference>